<proteinExistence type="predicted"/>
<evidence type="ECO:0000313" key="1">
    <source>
        <dbReference type="EMBL" id="GJT14203.1"/>
    </source>
</evidence>
<protein>
    <submittedName>
        <fullName evidence="1">Uncharacterized protein</fullName>
    </submittedName>
</protein>
<reference evidence="1" key="2">
    <citation type="submission" date="2022-01" db="EMBL/GenBank/DDBJ databases">
        <authorList>
            <person name="Yamashiro T."/>
            <person name="Shiraishi A."/>
            <person name="Satake H."/>
            <person name="Nakayama K."/>
        </authorList>
    </citation>
    <scope>NUCLEOTIDE SEQUENCE</scope>
</reference>
<evidence type="ECO:0000313" key="2">
    <source>
        <dbReference type="Proteomes" id="UP001151760"/>
    </source>
</evidence>
<keyword evidence="2" id="KW-1185">Reference proteome</keyword>
<accession>A0ABQ5BKB0</accession>
<dbReference type="Proteomes" id="UP001151760">
    <property type="component" value="Unassembled WGS sequence"/>
</dbReference>
<gene>
    <name evidence="1" type="ORF">Tco_0861245</name>
</gene>
<dbReference type="EMBL" id="BQNB010013293">
    <property type="protein sequence ID" value="GJT14203.1"/>
    <property type="molecule type" value="Genomic_DNA"/>
</dbReference>
<reference evidence="1" key="1">
    <citation type="journal article" date="2022" name="Int. J. Mol. Sci.">
        <title>Draft Genome of Tanacetum Coccineum: Genomic Comparison of Closely Related Tanacetum-Family Plants.</title>
        <authorList>
            <person name="Yamashiro T."/>
            <person name="Shiraishi A."/>
            <person name="Nakayama K."/>
            <person name="Satake H."/>
        </authorList>
    </citation>
    <scope>NUCLEOTIDE SEQUENCE</scope>
</reference>
<name>A0ABQ5BKB0_9ASTR</name>
<comment type="caution">
    <text evidence="1">The sequence shown here is derived from an EMBL/GenBank/DDBJ whole genome shotgun (WGS) entry which is preliminary data.</text>
</comment>
<sequence length="173" mass="19179">MQALLADFDSLLEYEERSNIELSGWTVLLIAGIVETERVLSHILVSTLAWVRGVVYGREARGSVTIKVERLGMCIAETDAVRSIGRSQHKNLHRPYASNLPISDLRVLKLRVCTVNSILVSGGLLEELTAVLSIWGLGIDKFIMRLPLELYSDISALSFHLCKELLTATGDMI</sequence>
<organism evidence="1 2">
    <name type="scientific">Tanacetum coccineum</name>
    <dbReference type="NCBI Taxonomy" id="301880"/>
    <lineage>
        <taxon>Eukaryota</taxon>
        <taxon>Viridiplantae</taxon>
        <taxon>Streptophyta</taxon>
        <taxon>Embryophyta</taxon>
        <taxon>Tracheophyta</taxon>
        <taxon>Spermatophyta</taxon>
        <taxon>Magnoliopsida</taxon>
        <taxon>eudicotyledons</taxon>
        <taxon>Gunneridae</taxon>
        <taxon>Pentapetalae</taxon>
        <taxon>asterids</taxon>
        <taxon>campanulids</taxon>
        <taxon>Asterales</taxon>
        <taxon>Asteraceae</taxon>
        <taxon>Asteroideae</taxon>
        <taxon>Anthemideae</taxon>
        <taxon>Anthemidinae</taxon>
        <taxon>Tanacetum</taxon>
    </lineage>
</organism>